<accession>A0A1I3M3Y7</accession>
<dbReference type="RefSeq" id="WP_092779301.1">
    <property type="nucleotide sequence ID" value="NZ_FORA01000002.1"/>
</dbReference>
<dbReference type="InterPro" id="IPR036365">
    <property type="entry name" value="PGBD-like_sf"/>
</dbReference>
<name>A0A1I3M3Y7_9RHOB</name>
<evidence type="ECO:0000313" key="5">
    <source>
        <dbReference type="Proteomes" id="UP000199110"/>
    </source>
</evidence>
<sequence length="386" mass="41926">MRAFALFLLTLLPATAQAQCGGSFASFVDGIRAEAVTRGHAPDAIDRFVAGVQQDERTLRADRSQGVFRLEFVDFARRIISGDRIRKGAENAARYQSVFDRVEASYGVPRGVLLAFWALETDYGAVLGDFNTRNSLMTLAHDCRRPELFRPQVFAALTLFERGGFDVDTTGAWAGEIGQVQMLPGDILERGVDGDGDGRVTLKTSVPDALHTGARFLRDIGWRKGEPWLVEVTVPATLDWGLSGLDTKRAVGDWLADGVTLRGGTASAALPASLLLPQGRGGPAFLAFHNYEILFEWNQSFVYVTTAAYFATRLSGAPIFDAGNPEAGLDGDMMKRLQTKLTARGHDVGDIDGILGRRTRQAVQAEQGRLGLPADAWPTRALLEAL</sequence>
<reference evidence="4 5" key="1">
    <citation type="submission" date="2016-10" db="EMBL/GenBank/DDBJ databases">
        <authorList>
            <person name="de Groot N.N."/>
        </authorList>
    </citation>
    <scope>NUCLEOTIDE SEQUENCE [LARGE SCALE GENOMIC DNA]</scope>
    <source>
        <strain evidence="4 5">DSM 19073</strain>
    </source>
</reference>
<protein>
    <submittedName>
        <fullName evidence="4">Lytic murein transglycosylase</fullName>
    </submittedName>
</protein>
<dbReference type="AlphaFoldDB" id="A0A1I3M3Y7"/>
<dbReference type="Gene3D" id="1.10.530.10">
    <property type="match status" value="1"/>
</dbReference>
<dbReference type="InterPro" id="IPR043426">
    <property type="entry name" value="MltB-like"/>
</dbReference>
<feature type="domain" description="Peptidoglycan binding-like" evidence="2">
    <location>
        <begin position="331"/>
        <end position="386"/>
    </location>
</feature>
<dbReference type="Gene3D" id="1.10.101.10">
    <property type="entry name" value="PGBD-like superfamily/PGBD"/>
    <property type="match status" value="1"/>
</dbReference>
<dbReference type="NCBIfam" id="TIGR02283">
    <property type="entry name" value="MltB_2"/>
    <property type="match status" value="1"/>
</dbReference>
<dbReference type="Gene3D" id="1.10.8.350">
    <property type="entry name" value="Bacterial muramidase"/>
    <property type="match status" value="1"/>
</dbReference>
<dbReference type="PANTHER" id="PTHR30163:SF8">
    <property type="entry name" value="LYTIC MUREIN TRANSGLYCOSYLASE"/>
    <property type="match status" value="1"/>
</dbReference>
<feature type="signal peptide" evidence="1">
    <location>
        <begin position="1"/>
        <end position="18"/>
    </location>
</feature>
<dbReference type="PANTHER" id="PTHR30163">
    <property type="entry name" value="MEMBRANE-BOUND LYTIC MUREIN TRANSGLYCOSYLASE B"/>
    <property type="match status" value="1"/>
</dbReference>
<dbReference type="InterPro" id="IPR023346">
    <property type="entry name" value="Lysozyme-like_dom_sf"/>
</dbReference>
<keyword evidence="1" id="KW-0732">Signal</keyword>
<evidence type="ECO:0000259" key="2">
    <source>
        <dbReference type="Pfam" id="PF01471"/>
    </source>
</evidence>
<organism evidence="4 5">
    <name type="scientific">Jannaschia pohangensis</name>
    <dbReference type="NCBI Taxonomy" id="390807"/>
    <lineage>
        <taxon>Bacteria</taxon>
        <taxon>Pseudomonadati</taxon>
        <taxon>Pseudomonadota</taxon>
        <taxon>Alphaproteobacteria</taxon>
        <taxon>Rhodobacterales</taxon>
        <taxon>Roseobacteraceae</taxon>
        <taxon>Jannaschia</taxon>
    </lineage>
</organism>
<feature type="chain" id="PRO_5011549723" evidence="1">
    <location>
        <begin position="19"/>
        <end position="386"/>
    </location>
</feature>
<dbReference type="InterPro" id="IPR002477">
    <property type="entry name" value="Peptidoglycan-bd-like"/>
</dbReference>
<dbReference type="InterPro" id="IPR031304">
    <property type="entry name" value="SLT_2"/>
</dbReference>
<proteinExistence type="predicted"/>
<dbReference type="InterPro" id="IPR011970">
    <property type="entry name" value="MltB_2"/>
</dbReference>
<dbReference type="SUPFAM" id="SSF53955">
    <property type="entry name" value="Lysozyme-like"/>
    <property type="match status" value="1"/>
</dbReference>
<evidence type="ECO:0000313" key="4">
    <source>
        <dbReference type="EMBL" id="SFI91731.1"/>
    </source>
</evidence>
<dbReference type="STRING" id="390807.SAMN04488095_1725"/>
<dbReference type="Pfam" id="PF01471">
    <property type="entry name" value="PG_binding_1"/>
    <property type="match status" value="1"/>
</dbReference>
<dbReference type="EMBL" id="FORA01000002">
    <property type="protein sequence ID" value="SFI91731.1"/>
    <property type="molecule type" value="Genomic_DNA"/>
</dbReference>
<evidence type="ECO:0000259" key="3">
    <source>
        <dbReference type="Pfam" id="PF13406"/>
    </source>
</evidence>
<keyword evidence="5" id="KW-1185">Reference proteome</keyword>
<dbReference type="OrthoDB" id="9808544at2"/>
<dbReference type="Proteomes" id="UP000199110">
    <property type="component" value="Unassembled WGS sequence"/>
</dbReference>
<gene>
    <name evidence="4" type="ORF">SAMN04488095_1725</name>
</gene>
<dbReference type="SUPFAM" id="SSF47090">
    <property type="entry name" value="PGBD-like"/>
    <property type="match status" value="1"/>
</dbReference>
<feature type="domain" description="Transglycosylase SLT" evidence="3">
    <location>
        <begin position="24"/>
        <end position="311"/>
    </location>
</feature>
<dbReference type="GO" id="GO:0008933">
    <property type="term" value="F:peptidoglycan lytic transglycosylase activity"/>
    <property type="evidence" value="ECO:0007669"/>
    <property type="project" value="TreeGrafter"/>
</dbReference>
<dbReference type="GO" id="GO:0009253">
    <property type="term" value="P:peptidoglycan catabolic process"/>
    <property type="evidence" value="ECO:0007669"/>
    <property type="project" value="TreeGrafter"/>
</dbReference>
<dbReference type="InterPro" id="IPR036366">
    <property type="entry name" value="PGBDSf"/>
</dbReference>
<evidence type="ECO:0000256" key="1">
    <source>
        <dbReference type="SAM" id="SignalP"/>
    </source>
</evidence>
<dbReference type="Pfam" id="PF13406">
    <property type="entry name" value="SLT_2"/>
    <property type="match status" value="1"/>
</dbReference>